<dbReference type="GO" id="GO:0017154">
    <property type="term" value="F:semaphorin receptor activity"/>
    <property type="evidence" value="ECO:0007669"/>
    <property type="project" value="InterPro"/>
</dbReference>
<dbReference type="GO" id="GO:0030334">
    <property type="term" value="P:regulation of cell migration"/>
    <property type="evidence" value="ECO:0007669"/>
    <property type="project" value="TreeGrafter"/>
</dbReference>
<comment type="caution">
    <text evidence="4">The sequence shown here is derived from an EMBL/GenBank/DDBJ whole genome shotgun (WGS) entry which is preliminary data.</text>
</comment>
<dbReference type="GO" id="GO:0002116">
    <property type="term" value="C:semaphorin receptor complex"/>
    <property type="evidence" value="ECO:0007669"/>
    <property type="project" value="TreeGrafter"/>
</dbReference>
<proteinExistence type="predicted"/>
<evidence type="ECO:0000256" key="1">
    <source>
        <dbReference type="PROSITE-ProRule" id="PRU00352"/>
    </source>
</evidence>
<keyword evidence="5" id="KW-1185">Reference proteome</keyword>
<dbReference type="PANTHER" id="PTHR22625:SF70">
    <property type="entry name" value="PLEXIN A, ISOFORM A"/>
    <property type="match status" value="1"/>
</dbReference>
<dbReference type="GO" id="GO:0005886">
    <property type="term" value="C:plasma membrane"/>
    <property type="evidence" value="ECO:0007669"/>
    <property type="project" value="TreeGrafter"/>
</dbReference>
<dbReference type="Gene3D" id="2.130.10.10">
    <property type="entry name" value="YVTN repeat-like/Quinoprotein amine dehydrogenase"/>
    <property type="match status" value="1"/>
</dbReference>
<evidence type="ECO:0000259" key="3">
    <source>
        <dbReference type="PROSITE" id="PS51004"/>
    </source>
</evidence>
<dbReference type="InterPro" id="IPR031148">
    <property type="entry name" value="Plexin"/>
</dbReference>
<name>A0AAV4IGC2_9GAST</name>
<feature type="chain" id="PRO_5043562474" evidence="2">
    <location>
        <begin position="28"/>
        <end position="380"/>
    </location>
</feature>
<evidence type="ECO:0000313" key="4">
    <source>
        <dbReference type="EMBL" id="GFS09139.1"/>
    </source>
</evidence>
<dbReference type="SMART" id="SM00630">
    <property type="entry name" value="Sema"/>
    <property type="match status" value="1"/>
</dbReference>
<dbReference type="Proteomes" id="UP000762676">
    <property type="component" value="Unassembled WGS sequence"/>
</dbReference>
<keyword evidence="2" id="KW-0732">Signal</keyword>
<dbReference type="EMBL" id="BMAT01013281">
    <property type="protein sequence ID" value="GFS09139.1"/>
    <property type="molecule type" value="Genomic_DNA"/>
</dbReference>
<evidence type="ECO:0000256" key="2">
    <source>
        <dbReference type="SAM" id="SignalP"/>
    </source>
</evidence>
<feature type="signal peptide" evidence="2">
    <location>
        <begin position="1"/>
        <end position="27"/>
    </location>
</feature>
<dbReference type="InterPro" id="IPR036352">
    <property type="entry name" value="Semap_dom_sf"/>
</dbReference>
<sequence>MQCPGRLAGSLLLASLCFCLIPQFITALEILRTFREPEDRPFQRLAVHPRTGDVYVGGTDRLHRLGSDLSLLQSAATGPREDNPDCPPPLLPCDLPRVNTPALTKALLVDGQKDVVVLCTSLFHGQCQTLRGSNITLSTGFSTQPVVPNDAASSCVIFLKPGEDAGSSPQVLYVGAEYSSLGNRKYRDLVPSLSRRLLPSLELAYRDADGSSRLTVLPEQRENFKIEFVYGFHHEGFAYFLTTQPKSKQSSQVVTRLARICEADNYFRSYVEIPLECGDAGVVSDFIARAAAVTADRESLVVSFSSQGSKKSSKVCNFSIEDLNVAFNTTVEDCYSGRGHVGPQHYHKRQGCKQTVSYSSCIKIKRLIYLLFVLFLSVSP</sequence>
<dbReference type="InterPro" id="IPR015943">
    <property type="entry name" value="WD40/YVTN_repeat-like_dom_sf"/>
</dbReference>
<dbReference type="PROSITE" id="PS51004">
    <property type="entry name" value="SEMA"/>
    <property type="match status" value="1"/>
</dbReference>
<reference evidence="4 5" key="1">
    <citation type="journal article" date="2021" name="Elife">
        <title>Chloroplast acquisition without the gene transfer in kleptoplastic sea slugs, Plakobranchus ocellatus.</title>
        <authorList>
            <person name="Maeda T."/>
            <person name="Takahashi S."/>
            <person name="Yoshida T."/>
            <person name="Shimamura S."/>
            <person name="Takaki Y."/>
            <person name="Nagai Y."/>
            <person name="Toyoda A."/>
            <person name="Suzuki Y."/>
            <person name="Arimoto A."/>
            <person name="Ishii H."/>
            <person name="Satoh N."/>
            <person name="Nishiyama T."/>
            <person name="Hasebe M."/>
            <person name="Maruyama T."/>
            <person name="Minagawa J."/>
            <person name="Obokata J."/>
            <person name="Shigenobu S."/>
        </authorList>
    </citation>
    <scope>NUCLEOTIDE SEQUENCE [LARGE SCALE GENOMIC DNA]</scope>
</reference>
<accession>A0AAV4IGC2</accession>
<comment type="caution">
    <text evidence="1">Lacks conserved residue(s) required for the propagation of feature annotation.</text>
</comment>
<dbReference type="SUPFAM" id="SSF101912">
    <property type="entry name" value="Sema domain"/>
    <property type="match status" value="1"/>
</dbReference>
<gene>
    <name evidence="4" type="ORF">ElyMa_006613200</name>
</gene>
<protein>
    <submittedName>
        <fullName evidence="4">Plexin-A2-like</fullName>
    </submittedName>
</protein>
<dbReference type="PANTHER" id="PTHR22625">
    <property type="entry name" value="PLEXIN"/>
    <property type="match status" value="1"/>
</dbReference>
<dbReference type="AlphaFoldDB" id="A0AAV4IGC2"/>
<organism evidence="4 5">
    <name type="scientific">Elysia marginata</name>
    <dbReference type="NCBI Taxonomy" id="1093978"/>
    <lineage>
        <taxon>Eukaryota</taxon>
        <taxon>Metazoa</taxon>
        <taxon>Spiralia</taxon>
        <taxon>Lophotrochozoa</taxon>
        <taxon>Mollusca</taxon>
        <taxon>Gastropoda</taxon>
        <taxon>Heterobranchia</taxon>
        <taxon>Euthyneura</taxon>
        <taxon>Panpulmonata</taxon>
        <taxon>Sacoglossa</taxon>
        <taxon>Placobranchoidea</taxon>
        <taxon>Plakobranchidae</taxon>
        <taxon>Elysia</taxon>
    </lineage>
</organism>
<dbReference type="InterPro" id="IPR001627">
    <property type="entry name" value="Semap_dom"/>
</dbReference>
<evidence type="ECO:0000313" key="5">
    <source>
        <dbReference type="Proteomes" id="UP000762676"/>
    </source>
</evidence>
<feature type="domain" description="Sema" evidence="3">
    <location>
        <begin position="20"/>
        <end position="380"/>
    </location>
</feature>